<dbReference type="AlphaFoldDB" id="A0A1A9V0L6"/>
<accession>A0A1A9V0L6</accession>
<evidence type="ECO:0000313" key="3">
    <source>
        <dbReference type="Proteomes" id="UP000078200"/>
    </source>
</evidence>
<evidence type="ECO:0000313" key="2">
    <source>
        <dbReference type="EnsemblMetazoa" id="GAUT021863-PA"/>
    </source>
</evidence>
<sequence length="116" mass="12887">MQKLNLNQTRKTRSSLSFYLMKLAEAEASSPSEHSESPSFQVSTVGAYCAQSFSYREGGSFKNGPQVEEEAHVVRLISKLMLICFQKVMILKIGVCNSSMPPILGLLISLLIWCLI</sequence>
<keyword evidence="1" id="KW-0472">Membrane</keyword>
<proteinExistence type="predicted"/>
<feature type="transmembrane region" description="Helical" evidence="1">
    <location>
        <begin position="89"/>
        <end position="113"/>
    </location>
</feature>
<reference evidence="2" key="1">
    <citation type="submission" date="2020-05" db="UniProtKB">
        <authorList>
            <consortium name="EnsemblMetazoa"/>
        </authorList>
    </citation>
    <scope>IDENTIFICATION</scope>
    <source>
        <strain evidence="2">TTRI</strain>
    </source>
</reference>
<keyword evidence="3" id="KW-1185">Reference proteome</keyword>
<keyword evidence="1" id="KW-0812">Transmembrane</keyword>
<keyword evidence="1" id="KW-1133">Transmembrane helix</keyword>
<dbReference type="EnsemblMetazoa" id="GAUT021863-RA">
    <property type="protein sequence ID" value="GAUT021863-PA"/>
    <property type="gene ID" value="GAUT021863"/>
</dbReference>
<dbReference type="VEuPathDB" id="VectorBase:GAUT021863"/>
<organism evidence="2 3">
    <name type="scientific">Glossina austeni</name>
    <name type="common">Savannah tsetse fly</name>
    <dbReference type="NCBI Taxonomy" id="7395"/>
    <lineage>
        <taxon>Eukaryota</taxon>
        <taxon>Metazoa</taxon>
        <taxon>Ecdysozoa</taxon>
        <taxon>Arthropoda</taxon>
        <taxon>Hexapoda</taxon>
        <taxon>Insecta</taxon>
        <taxon>Pterygota</taxon>
        <taxon>Neoptera</taxon>
        <taxon>Endopterygota</taxon>
        <taxon>Diptera</taxon>
        <taxon>Brachycera</taxon>
        <taxon>Muscomorpha</taxon>
        <taxon>Hippoboscoidea</taxon>
        <taxon>Glossinidae</taxon>
        <taxon>Glossina</taxon>
    </lineage>
</organism>
<dbReference type="Proteomes" id="UP000078200">
    <property type="component" value="Unassembled WGS sequence"/>
</dbReference>
<name>A0A1A9V0L6_GLOAU</name>
<evidence type="ECO:0000256" key="1">
    <source>
        <dbReference type="SAM" id="Phobius"/>
    </source>
</evidence>
<protein>
    <submittedName>
        <fullName evidence="2">Uncharacterized protein</fullName>
    </submittedName>
</protein>